<reference evidence="4" key="1">
    <citation type="submission" date="2020-08" db="EMBL/GenBank/DDBJ databases">
        <title>Lacibacter sp. S13-6-6 genome sequencing.</title>
        <authorList>
            <person name="Jin L."/>
        </authorList>
    </citation>
    <scope>NUCLEOTIDE SEQUENCE [LARGE SCALE GENOMIC DNA]</scope>
    <source>
        <strain evidence="4">S13-6-6</strain>
    </source>
</reference>
<dbReference type="EMBL" id="CP060007">
    <property type="protein sequence ID" value="QNA44272.1"/>
    <property type="molecule type" value="Genomic_DNA"/>
</dbReference>
<keyword evidence="4" id="KW-1185">Reference proteome</keyword>
<accession>A0A7G5XFL9</accession>
<dbReference type="RefSeq" id="WP_182802534.1">
    <property type="nucleotide sequence ID" value="NZ_CP060007.1"/>
</dbReference>
<dbReference type="Proteomes" id="UP000515344">
    <property type="component" value="Chromosome"/>
</dbReference>
<evidence type="ECO:0000313" key="3">
    <source>
        <dbReference type="EMBL" id="QNA44272.1"/>
    </source>
</evidence>
<feature type="domain" description="SWIM-type" evidence="2">
    <location>
        <begin position="408"/>
        <end position="445"/>
    </location>
</feature>
<proteinExistence type="predicted"/>
<dbReference type="Pfam" id="PF04434">
    <property type="entry name" value="SWIM"/>
    <property type="match status" value="1"/>
</dbReference>
<dbReference type="KEGG" id="lacs:H4075_19750"/>
<organism evidence="3 4">
    <name type="scientific">Lacibacter sediminis</name>
    <dbReference type="NCBI Taxonomy" id="2760713"/>
    <lineage>
        <taxon>Bacteria</taxon>
        <taxon>Pseudomonadati</taxon>
        <taxon>Bacteroidota</taxon>
        <taxon>Chitinophagia</taxon>
        <taxon>Chitinophagales</taxon>
        <taxon>Chitinophagaceae</taxon>
        <taxon>Lacibacter</taxon>
    </lineage>
</organism>
<sequence length="447" mass="50345">MSDTITYKYHSPSQLVKNADNDELFLAKFSELQKKEAPCFFWGHLADPYITARCLITLSNVVQSSFNLSPFEIAKLKDPIVTAGNETIRFEGFSHCAGVYARVDILPGGYEGEFPDNGTTNVDFNQPMISALSKIARSERVLLAVGKKEVSIEKGNEKIVERKVPLPEKWIKGLTTVQLYMSESEQQLRLTKMQALQLFQTIPTGKPKADYFLVMRGNKPTFSPIQSQNAICVGGVQRLKLIEPLLAFADELRIFPHTSMQATTWQLYFGRLRFSLSISRDTWRGFSGEGAGLESLIEDMPDNLIEAMDGYSYANQVFNPALLAVNEGLSFSKIDNLAGRLSAMGMLGYDLDDRQFYYRRLPFKLKRILSLNPRMKDAEKLLADNKVVIISKKDNRIEANVLGSGVQHLVLLEADKARCTCTWFSRHQGERGPCKHVLAVKKMLTYS</sequence>
<keyword evidence="1" id="KW-0479">Metal-binding</keyword>
<gene>
    <name evidence="3" type="ORF">H4075_19750</name>
</gene>
<name>A0A7G5XFL9_9BACT</name>
<dbReference type="GO" id="GO:0008270">
    <property type="term" value="F:zinc ion binding"/>
    <property type="evidence" value="ECO:0007669"/>
    <property type="project" value="UniProtKB-KW"/>
</dbReference>
<evidence type="ECO:0000313" key="4">
    <source>
        <dbReference type="Proteomes" id="UP000515344"/>
    </source>
</evidence>
<evidence type="ECO:0000259" key="2">
    <source>
        <dbReference type="PROSITE" id="PS50966"/>
    </source>
</evidence>
<dbReference type="PROSITE" id="PS50966">
    <property type="entry name" value="ZF_SWIM"/>
    <property type="match status" value="1"/>
</dbReference>
<dbReference type="InterPro" id="IPR007527">
    <property type="entry name" value="Znf_SWIM"/>
</dbReference>
<dbReference type="AlphaFoldDB" id="A0A7G5XFL9"/>
<keyword evidence="1" id="KW-0863">Zinc-finger</keyword>
<evidence type="ECO:0000256" key="1">
    <source>
        <dbReference type="PROSITE-ProRule" id="PRU00325"/>
    </source>
</evidence>
<keyword evidence="1" id="KW-0862">Zinc</keyword>
<protein>
    <submittedName>
        <fullName evidence="3">SWIM zinc finger family protein</fullName>
    </submittedName>
</protein>